<evidence type="ECO:0000313" key="2">
    <source>
        <dbReference type="EMBL" id="MEV5506457.1"/>
    </source>
</evidence>
<name>A0ABV3JVH0_STRON</name>
<keyword evidence="3" id="KW-1185">Reference proteome</keyword>
<organism evidence="2 3">
    <name type="scientific">Streptomyces orinoci</name>
    <name type="common">Streptoverticillium orinoci</name>
    <dbReference type="NCBI Taxonomy" id="67339"/>
    <lineage>
        <taxon>Bacteria</taxon>
        <taxon>Bacillati</taxon>
        <taxon>Actinomycetota</taxon>
        <taxon>Actinomycetes</taxon>
        <taxon>Kitasatosporales</taxon>
        <taxon>Streptomycetaceae</taxon>
        <taxon>Streptomyces</taxon>
    </lineage>
</organism>
<gene>
    <name evidence="2" type="ORF">AB0L16_08245</name>
</gene>
<evidence type="ECO:0000313" key="3">
    <source>
        <dbReference type="Proteomes" id="UP001552594"/>
    </source>
</evidence>
<dbReference type="EMBL" id="JBFAUK010000004">
    <property type="protein sequence ID" value="MEV5506457.1"/>
    <property type="molecule type" value="Genomic_DNA"/>
</dbReference>
<evidence type="ECO:0000259" key="1">
    <source>
        <dbReference type="PROSITE" id="PS50943"/>
    </source>
</evidence>
<accession>A0ABV3JVH0</accession>
<dbReference type="SUPFAM" id="SSF47413">
    <property type="entry name" value="lambda repressor-like DNA-binding domains"/>
    <property type="match status" value="1"/>
</dbReference>
<dbReference type="InterPro" id="IPR010982">
    <property type="entry name" value="Lambda_DNA-bd_dom_sf"/>
</dbReference>
<proteinExistence type="predicted"/>
<protein>
    <submittedName>
        <fullName evidence="2">Helix-turn-helix transcriptional regulator</fullName>
    </submittedName>
</protein>
<dbReference type="Proteomes" id="UP001552594">
    <property type="component" value="Unassembled WGS sequence"/>
</dbReference>
<dbReference type="RefSeq" id="WP_241561411.1">
    <property type="nucleotide sequence ID" value="NZ_JBFAUK010000004.1"/>
</dbReference>
<dbReference type="PROSITE" id="PS50943">
    <property type="entry name" value="HTH_CROC1"/>
    <property type="match status" value="1"/>
</dbReference>
<sequence>MKLDPSASLACLYGVKLRKLRLRVGWTQRQLASRVHTTHSRIAQYELGNEVPTEDVSKLLDEALDADGDLHDLWEHVEKGPVNNWRKPFPTERLRDYQAKSTVMRQYLAHCIPGLLQTEAYARELFLVGQPWCTADEIEQQVTYRMNRQTILTRPDPPLLWVVLDEAVVRRAVGTPMVMREQLERLIEAAKAPNIEVQILPFAAGGHPAMGGSMTLMSFEHGPDVVYLEGGSFGKLVTDKASVVRHCHKYGLLQAAALAPQESIPFLEQVVEELSACKP</sequence>
<reference evidence="2 3" key="1">
    <citation type="submission" date="2024-06" db="EMBL/GenBank/DDBJ databases">
        <title>The Natural Products Discovery Center: Release of the First 8490 Sequenced Strains for Exploring Actinobacteria Biosynthetic Diversity.</title>
        <authorList>
            <person name="Kalkreuter E."/>
            <person name="Kautsar S.A."/>
            <person name="Yang D."/>
            <person name="Bader C.D."/>
            <person name="Teijaro C.N."/>
            <person name="Fluegel L."/>
            <person name="Davis C.M."/>
            <person name="Simpson J.R."/>
            <person name="Lauterbach L."/>
            <person name="Steele A.D."/>
            <person name="Gui C."/>
            <person name="Meng S."/>
            <person name="Li G."/>
            <person name="Viehrig K."/>
            <person name="Ye F."/>
            <person name="Su P."/>
            <person name="Kiefer A.F."/>
            <person name="Nichols A."/>
            <person name="Cepeda A.J."/>
            <person name="Yan W."/>
            <person name="Fan B."/>
            <person name="Jiang Y."/>
            <person name="Adhikari A."/>
            <person name="Zheng C.-J."/>
            <person name="Schuster L."/>
            <person name="Cowan T.M."/>
            <person name="Smanski M.J."/>
            <person name="Chevrette M.G."/>
            <person name="De Carvalho L.P.S."/>
            <person name="Shen B."/>
        </authorList>
    </citation>
    <scope>NUCLEOTIDE SEQUENCE [LARGE SCALE GENOMIC DNA]</scope>
    <source>
        <strain evidence="2 3">NPDC052347</strain>
    </source>
</reference>
<dbReference type="Pfam" id="PF19054">
    <property type="entry name" value="DUF5753"/>
    <property type="match status" value="1"/>
</dbReference>
<dbReference type="CDD" id="cd00093">
    <property type="entry name" value="HTH_XRE"/>
    <property type="match status" value="1"/>
</dbReference>
<comment type="caution">
    <text evidence="2">The sequence shown here is derived from an EMBL/GenBank/DDBJ whole genome shotgun (WGS) entry which is preliminary data.</text>
</comment>
<dbReference type="Pfam" id="PF13560">
    <property type="entry name" value="HTH_31"/>
    <property type="match status" value="1"/>
</dbReference>
<dbReference type="SMART" id="SM00530">
    <property type="entry name" value="HTH_XRE"/>
    <property type="match status" value="1"/>
</dbReference>
<feature type="domain" description="HTH cro/C1-type" evidence="1">
    <location>
        <begin position="17"/>
        <end position="71"/>
    </location>
</feature>
<dbReference type="InterPro" id="IPR043917">
    <property type="entry name" value="DUF5753"/>
</dbReference>
<dbReference type="InterPro" id="IPR001387">
    <property type="entry name" value="Cro/C1-type_HTH"/>
</dbReference>
<dbReference type="Gene3D" id="1.10.260.40">
    <property type="entry name" value="lambda repressor-like DNA-binding domains"/>
    <property type="match status" value="1"/>
</dbReference>